<dbReference type="InterPro" id="IPR013740">
    <property type="entry name" value="Redoxin"/>
</dbReference>
<comment type="similarity">
    <text evidence="2">Belongs to the thioredoxin family. DsbE subfamily.</text>
</comment>
<keyword evidence="5" id="KW-0676">Redox-active center</keyword>
<feature type="transmembrane region" description="Helical" evidence="6">
    <location>
        <begin position="16"/>
        <end position="36"/>
    </location>
</feature>
<keyword evidence="6" id="KW-0472">Membrane</keyword>
<keyword evidence="4" id="KW-1015">Disulfide bond</keyword>
<protein>
    <submittedName>
        <fullName evidence="8">Thiol:disulfide interchange protein</fullName>
    </submittedName>
</protein>
<evidence type="ECO:0000256" key="6">
    <source>
        <dbReference type="SAM" id="Phobius"/>
    </source>
</evidence>
<dbReference type="RefSeq" id="WP_229673202.1">
    <property type="nucleotide sequence ID" value="NZ_BMJV01000005.1"/>
</dbReference>
<dbReference type="InterPro" id="IPR017937">
    <property type="entry name" value="Thioredoxin_CS"/>
</dbReference>
<dbReference type="InterPro" id="IPR004799">
    <property type="entry name" value="Periplasmic_diS_OxRdtase_DsbE"/>
</dbReference>
<dbReference type="PANTHER" id="PTHR42852">
    <property type="entry name" value="THIOL:DISULFIDE INTERCHANGE PROTEIN DSBE"/>
    <property type="match status" value="1"/>
</dbReference>
<keyword evidence="3" id="KW-0201">Cytochrome c-type biogenesis</keyword>
<comment type="caution">
    <text evidence="8">The sequence shown here is derived from an EMBL/GenBank/DDBJ whole genome shotgun (WGS) entry which is preliminary data.</text>
</comment>
<dbReference type="PANTHER" id="PTHR42852:SF6">
    <property type="entry name" value="THIOL:DISULFIDE INTERCHANGE PROTEIN DSBE"/>
    <property type="match status" value="1"/>
</dbReference>
<feature type="domain" description="Thioredoxin" evidence="7">
    <location>
        <begin position="47"/>
        <end position="188"/>
    </location>
</feature>
<keyword evidence="9" id="KW-1185">Reference proteome</keyword>
<dbReference type="InterPro" id="IPR013766">
    <property type="entry name" value="Thioredoxin_domain"/>
</dbReference>
<evidence type="ECO:0000313" key="8">
    <source>
        <dbReference type="EMBL" id="GGG76099.1"/>
    </source>
</evidence>
<dbReference type="InterPro" id="IPR050553">
    <property type="entry name" value="Thioredoxin_ResA/DsbE_sf"/>
</dbReference>
<dbReference type="GO" id="GO:0017004">
    <property type="term" value="P:cytochrome complex assembly"/>
    <property type="evidence" value="ECO:0007669"/>
    <property type="project" value="UniProtKB-KW"/>
</dbReference>
<dbReference type="AlphaFoldDB" id="A0A8J2ZL60"/>
<dbReference type="Pfam" id="PF08534">
    <property type="entry name" value="Redoxin"/>
    <property type="match status" value="1"/>
</dbReference>
<gene>
    <name evidence="8" type="primary">cycY</name>
    <name evidence="8" type="ORF">GCM10011415_25950</name>
</gene>
<dbReference type="Gene3D" id="3.40.30.10">
    <property type="entry name" value="Glutaredoxin"/>
    <property type="match status" value="1"/>
</dbReference>
<dbReference type="SUPFAM" id="SSF52833">
    <property type="entry name" value="Thioredoxin-like"/>
    <property type="match status" value="1"/>
</dbReference>
<name>A0A8J2ZL60_9RHOB</name>
<keyword evidence="6" id="KW-0812">Transmembrane</keyword>
<dbReference type="GO" id="GO:0030288">
    <property type="term" value="C:outer membrane-bounded periplasmic space"/>
    <property type="evidence" value="ECO:0007669"/>
    <property type="project" value="InterPro"/>
</dbReference>
<dbReference type="InterPro" id="IPR036249">
    <property type="entry name" value="Thioredoxin-like_sf"/>
</dbReference>
<evidence type="ECO:0000313" key="9">
    <source>
        <dbReference type="Proteomes" id="UP000617145"/>
    </source>
</evidence>
<organism evidence="8 9">
    <name type="scientific">Salipiger pallidus</name>
    <dbReference type="NCBI Taxonomy" id="1775170"/>
    <lineage>
        <taxon>Bacteria</taxon>
        <taxon>Pseudomonadati</taxon>
        <taxon>Pseudomonadota</taxon>
        <taxon>Alphaproteobacteria</taxon>
        <taxon>Rhodobacterales</taxon>
        <taxon>Roseobacteraceae</taxon>
        <taxon>Salipiger</taxon>
    </lineage>
</organism>
<dbReference type="NCBIfam" id="TIGR00385">
    <property type="entry name" value="dsbE"/>
    <property type="match status" value="1"/>
</dbReference>
<evidence type="ECO:0000256" key="3">
    <source>
        <dbReference type="ARBA" id="ARBA00022748"/>
    </source>
</evidence>
<sequence length="189" mass="20546">MAETGQSEKTRRRVPVLMILPPLIFAGFAIMAFFGMQRGDTTVLPSTFIGRQAPALPTETLPGFPPVSDNALRSGEVTVVNFWASWCPPCRAEHPRLLELQDEGVRIVGVNYKDQDGNAAKYLTEDDSPFMGVPKDPQGRTAIEWGVTGPPETFIVAGDGTIVHKHVGPLAGTLYTDVFLPKLNEALGR</sequence>
<evidence type="ECO:0000256" key="2">
    <source>
        <dbReference type="ARBA" id="ARBA00007758"/>
    </source>
</evidence>
<evidence type="ECO:0000256" key="1">
    <source>
        <dbReference type="ARBA" id="ARBA00004196"/>
    </source>
</evidence>
<dbReference type="PROSITE" id="PS51352">
    <property type="entry name" value="THIOREDOXIN_2"/>
    <property type="match status" value="1"/>
</dbReference>
<accession>A0A8J2ZL60</accession>
<comment type="subcellular location">
    <subcellularLocation>
        <location evidence="1">Cell envelope</location>
    </subcellularLocation>
</comment>
<evidence type="ECO:0000259" key="7">
    <source>
        <dbReference type="PROSITE" id="PS51352"/>
    </source>
</evidence>
<dbReference type="GO" id="GO:0015036">
    <property type="term" value="F:disulfide oxidoreductase activity"/>
    <property type="evidence" value="ECO:0007669"/>
    <property type="project" value="InterPro"/>
</dbReference>
<reference evidence="8" key="2">
    <citation type="submission" date="2020-09" db="EMBL/GenBank/DDBJ databases">
        <authorList>
            <person name="Sun Q."/>
            <person name="Zhou Y."/>
        </authorList>
    </citation>
    <scope>NUCLEOTIDE SEQUENCE</scope>
    <source>
        <strain evidence="8">CGMCC 1.15762</strain>
    </source>
</reference>
<dbReference type="EMBL" id="BMJV01000005">
    <property type="protein sequence ID" value="GGG76099.1"/>
    <property type="molecule type" value="Genomic_DNA"/>
</dbReference>
<evidence type="ECO:0000256" key="4">
    <source>
        <dbReference type="ARBA" id="ARBA00023157"/>
    </source>
</evidence>
<dbReference type="PROSITE" id="PS00194">
    <property type="entry name" value="THIOREDOXIN_1"/>
    <property type="match status" value="1"/>
</dbReference>
<dbReference type="Proteomes" id="UP000617145">
    <property type="component" value="Unassembled WGS sequence"/>
</dbReference>
<reference evidence="8" key="1">
    <citation type="journal article" date="2014" name="Int. J. Syst. Evol. Microbiol.">
        <title>Complete genome sequence of Corynebacterium casei LMG S-19264T (=DSM 44701T), isolated from a smear-ripened cheese.</title>
        <authorList>
            <consortium name="US DOE Joint Genome Institute (JGI-PGF)"/>
            <person name="Walter F."/>
            <person name="Albersmeier A."/>
            <person name="Kalinowski J."/>
            <person name="Ruckert C."/>
        </authorList>
    </citation>
    <scope>NUCLEOTIDE SEQUENCE</scope>
    <source>
        <strain evidence="8">CGMCC 1.15762</strain>
    </source>
</reference>
<keyword evidence="6" id="KW-1133">Transmembrane helix</keyword>
<proteinExistence type="inferred from homology"/>
<evidence type="ECO:0000256" key="5">
    <source>
        <dbReference type="ARBA" id="ARBA00023284"/>
    </source>
</evidence>